<dbReference type="GeneID" id="93581721"/>
<dbReference type="SUPFAM" id="SSF81383">
    <property type="entry name" value="F-box domain"/>
    <property type="match status" value="1"/>
</dbReference>
<proteinExistence type="predicted"/>
<dbReference type="Proteomes" id="UP000184499">
    <property type="component" value="Unassembled WGS sequence"/>
</dbReference>
<dbReference type="OrthoDB" id="4396628at2759"/>
<dbReference type="AlphaFoldDB" id="A0A1L9UPF9"/>
<accession>A0A1L9UPF9</accession>
<dbReference type="RefSeq" id="XP_067480863.1">
    <property type="nucleotide sequence ID" value="XM_067629234.1"/>
</dbReference>
<feature type="domain" description="F-box" evidence="1">
    <location>
        <begin position="1"/>
        <end position="43"/>
    </location>
</feature>
<evidence type="ECO:0000259" key="1">
    <source>
        <dbReference type="PROSITE" id="PS50181"/>
    </source>
</evidence>
<dbReference type="Pfam" id="PF24969">
    <property type="entry name" value="LRR_15"/>
    <property type="match status" value="1"/>
</dbReference>
<evidence type="ECO:0000313" key="3">
    <source>
        <dbReference type="Proteomes" id="UP000184499"/>
    </source>
</evidence>
<reference evidence="3" key="1">
    <citation type="journal article" date="2017" name="Genome Biol.">
        <title>Comparative genomics reveals high biological diversity and specific adaptations in the industrially and medically important fungal genus Aspergillus.</title>
        <authorList>
            <person name="de Vries R.P."/>
            <person name="Riley R."/>
            <person name="Wiebenga A."/>
            <person name="Aguilar-Osorio G."/>
            <person name="Amillis S."/>
            <person name="Uchima C.A."/>
            <person name="Anderluh G."/>
            <person name="Asadollahi M."/>
            <person name="Askin M."/>
            <person name="Barry K."/>
            <person name="Battaglia E."/>
            <person name="Bayram O."/>
            <person name="Benocci T."/>
            <person name="Braus-Stromeyer S.A."/>
            <person name="Caldana C."/>
            <person name="Canovas D."/>
            <person name="Cerqueira G.C."/>
            <person name="Chen F."/>
            <person name="Chen W."/>
            <person name="Choi C."/>
            <person name="Clum A."/>
            <person name="Dos Santos R.A."/>
            <person name="Damasio A.R."/>
            <person name="Diallinas G."/>
            <person name="Emri T."/>
            <person name="Fekete E."/>
            <person name="Flipphi M."/>
            <person name="Freyberg S."/>
            <person name="Gallo A."/>
            <person name="Gournas C."/>
            <person name="Habgood R."/>
            <person name="Hainaut M."/>
            <person name="Harispe M.L."/>
            <person name="Henrissat B."/>
            <person name="Hilden K.S."/>
            <person name="Hope R."/>
            <person name="Hossain A."/>
            <person name="Karabika E."/>
            <person name="Karaffa L."/>
            <person name="Karanyi Z."/>
            <person name="Krasevec N."/>
            <person name="Kuo A."/>
            <person name="Kusch H."/>
            <person name="LaButti K."/>
            <person name="Lagendijk E.L."/>
            <person name="Lapidus A."/>
            <person name="Levasseur A."/>
            <person name="Lindquist E."/>
            <person name="Lipzen A."/>
            <person name="Logrieco A.F."/>
            <person name="MacCabe A."/>
            <person name="Maekelae M.R."/>
            <person name="Malavazi I."/>
            <person name="Melin P."/>
            <person name="Meyer V."/>
            <person name="Mielnichuk N."/>
            <person name="Miskei M."/>
            <person name="Molnar A.P."/>
            <person name="Mule G."/>
            <person name="Ngan C.Y."/>
            <person name="Orejas M."/>
            <person name="Orosz E."/>
            <person name="Ouedraogo J.P."/>
            <person name="Overkamp K.M."/>
            <person name="Park H.-S."/>
            <person name="Perrone G."/>
            <person name="Piumi F."/>
            <person name="Punt P.J."/>
            <person name="Ram A.F."/>
            <person name="Ramon A."/>
            <person name="Rauscher S."/>
            <person name="Record E."/>
            <person name="Riano-Pachon D.M."/>
            <person name="Robert V."/>
            <person name="Roehrig J."/>
            <person name="Ruller R."/>
            <person name="Salamov A."/>
            <person name="Salih N.S."/>
            <person name="Samson R.A."/>
            <person name="Sandor E."/>
            <person name="Sanguinetti M."/>
            <person name="Schuetze T."/>
            <person name="Sepcic K."/>
            <person name="Shelest E."/>
            <person name="Sherlock G."/>
            <person name="Sophianopoulou V."/>
            <person name="Squina F.M."/>
            <person name="Sun H."/>
            <person name="Susca A."/>
            <person name="Todd R.B."/>
            <person name="Tsang A."/>
            <person name="Unkles S.E."/>
            <person name="van de Wiele N."/>
            <person name="van Rossen-Uffink D."/>
            <person name="Oliveira J.V."/>
            <person name="Vesth T.C."/>
            <person name="Visser J."/>
            <person name="Yu J.-H."/>
            <person name="Zhou M."/>
            <person name="Andersen M.R."/>
            <person name="Archer D.B."/>
            <person name="Baker S.E."/>
            <person name="Benoit I."/>
            <person name="Brakhage A.A."/>
            <person name="Braus G.H."/>
            <person name="Fischer R."/>
            <person name="Frisvad J.C."/>
            <person name="Goldman G.H."/>
            <person name="Houbraken J."/>
            <person name="Oakley B."/>
            <person name="Pocsi I."/>
            <person name="Scazzocchio C."/>
            <person name="Seiboth B."/>
            <person name="vanKuyk P.A."/>
            <person name="Wortman J."/>
            <person name="Dyer P.S."/>
            <person name="Grigoriev I.V."/>
        </authorList>
    </citation>
    <scope>NUCLEOTIDE SEQUENCE [LARGE SCALE GENOMIC DNA]</scope>
    <source>
        <strain evidence="3">CBS 101740 / IMI 381727 / IBT 21946</strain>
    </source>
</reference>
<dbReference type="InterPro" id="IPR001810">
    <property type="entry name" value="F-box_dom"/>
</dbReference>
<evidence type="ECO:0000313" key="2">
    <source>
        <dbReference type="EMBL" id="OJJ73615.1"/>
    </source>
</evidence>
<dbReference type="InterPro" id="IPR036047">
    <property type="entry name" value="F-box-like_dom_sf"/>
</dbReference>
<protein>
    <recommendedName>
        <fullName evidence="1">F-box domain-containing protein</fullName>
    </recommendedName>
</protein>
<gene>
    <name evidence="2" type="ORF">ASPBRDRAFT_73950</name>
</gene>
<dbReference type="EMBL" id="KV878682">
    <property type="protein sequence ID" value="OJJ73615.1"/>
    <property type="molecule type" value="Genomic_DNA"/>
</dbReference>
<organism evidence="2 3">
    <name type="scientific">Aspergillus brasiliensis (strain CBS 101740 / IMI 381727 / IBT 21946)</name>
    <dbReference type="NCBI Taxonomy" id="767769"/>
    <lineage>
        <taxon>Eukaryota</taxon>
        <taxon>Fungi</taxon>
        <taxon>Dikarya</taxon>
        <taxon>Ascomycota</taxon>
        <taxon>Pezizomycotina</taxon>
        <taxon>Eurotiomycetes</taxon>
        <taxon>Eurotiomycetidae</taxon>
        <taxon>Eurotiales</taxon>
        <taxon>Aspergillaceae</taxon>
        <taxon>Aspergillus</taxon>
        <taxon>Aspergillus subgen. Circumdati</taxon>
    </lineage>
</organism>
<dbReference type="PROSITE" id="PS50181">
    <property type="entry name" value="FBOX"/>
    <property type="match status" value="1"/>
</dbReference>
<name>A0A1L9UPF9_ASPBC</name>
<dbReference type="VEuPathDB" id="FungiDB:ASPBRDRAFT_73950"/>
<keyword evidence="3" id="KW-1185">Reference proteome</keyword>
<dbReference type="SUPFAM" id="SSF52047">
    <property type="entry name" value="RNI-like"/>
    <property type="match status" value="1"/>
</dbReference>
<dbReference type="OMA" id="WHNELES"/>
<dbReference type="InterPro" id="IPR056867">
    <property type="entry name" value="LRR_15"/>
</dbReference>
<sequence>MDRLPLELRIRISQYLNSRELCKLVRVSKSYYFTFTPELYREIHILGTNQESDTDFYQILPGPNTSKSGPPARCLLYAIREHPVFAGFVRSLSVDPFTYQGTPELKPSRALQESLLPRPVTRQTILRWQKALDSDEELDSRQLLRNPWFALLLLQLRNLQRLSVWLPCQEHVSGLNSTSSTPHLDSIIRRAANPEQGILTRLTHLTLAETPPKYFDPPGIPLDRLVPYLKIPSLRYIHVTRITEQNKQALPPHNFGCGITEIHLEQCATTISQLPRLLSGCPKLEAFTWILQESKRHRPGYPHSPGFHWEPHRAYAPLYRVRSTLRRLSITSHPHYGSEFLHHDDVYPQPAYFGPLCDFPVLESLCMRMVNLMPFRPGTRIPFSPLWKILPSSLRTLHITDCLVQTSHMLCDELEALVAHCLTHLPQLESVSITYIMLETAFGQPCISCPGGSHGHGVVEEDPVIKRRLRTLQVSYKKHGINFWACRE</sequence>